<keyword evidence="1" id="KW-0805">Transcription regulation</keyword>
<feature type="domain" description="HTH asnC-type" evidence="4">
    <location>
        <begin position="5"/>
        <end position="66"/>
    </location>
</feature>
<keyword evidence="3" id="KW-0804">Transcription</keyword>
<dbReference type="GO" id="GO:0005829">
    <property type="term" value="C:cytosol"/>
    <property type="evidence" value="ECO:0007669"/>
    <property type="project" value="TreeGrafter"/>
</dbReference>
<dbReference type="Pfam" id="PF13412">
    <property type="entry name" value="HTH_24"/>
    <property type="match status" value="1"/>
</dbReference>
<evidence type="ECO:0000313" key="5">
    <source>
        <dbReference type="EMBL" id="HIS77447.1"/>
    </source>
</evidence>
<dbReference type="Proteomes" id="UP000824002">
    <property type="component" value="Unassembled WGS sequence"/>
</dbReference>
<dbReference type="Gene3D" id="3.30.70.920">
    <property type="match status" value="1"/>
</dbReference>
<dbReference type="InterPro" id="IPR000485">
    <property type="entry name" value="AsnC-type_HTH_dom"/>
</dbReference>
<dbReference type="SMART" id="SM00344">
    <property type="entry name" value="HTH_ASNC"/>
    <property type="match status" value="1"/>
</dbReference>
<dbReference type="Gene3D" id="1.10.10.10">
    <property type="entry name" value="Winged helix-like DNA-binding domain superfamily/Winged helix DNA-binding domain"/>
    <property type="match status" value="1"/>
</dbReference>
<proteinExistence type="predicted"/>
<dbReference type="InterPro" id="IPR036390">
    <property type="entry name" value="WH_DNA-bd_sf"/>
</dbReference>
<dbReference type="SUPFAM" id="SSF46785">
    <property type="entry name" value="Winged helix' DNA-binding domain"/>
    <property type="match status" value="1"/>
</dbReference>
<dbReference type="PANTHER" id="PTHR30154">
    <property type="entry name" value="LEUCINE-RESPONSIVE REGULATORY PROTEIN"/>
    <property type="match status" value="1"/>
</dbReference>
<sequence length="162" mass="18132">MDVSIDNSDKAILRELQKDASISNLELSKKIGLSPSACLTRTKNLRESGMIKQFTILVDEKKLGMEMQAFALVNLVNMKQETIEAFLKDVQKFPQIQECYTLTGSHDYLMKIVARDTQTYRDFVINSLTSNAAVDTVETLVVLGVDKRTTAIPVEVSEKKGK</sequence>
<dbReference type="PRINTS" id="PR00033">
    <property type="entry name" value="HTHASNC"/>
</dbReference>
<dbReference type="InterPro" id="IPR036388">
    <property type="entry name" value="WH-like_DNA-bd_sf"/>
</dbReference>
<dbReference type="Pfam" id="PF01037">
    <property type="entry name" value="AsnC_trans_reg"/>
    <property type="match status" value="1"/>
</dbReference>
<evidence type="ECO:0000259" key="4">
    <source>
        <dbReference type="PROSITE" id="PS50956"/>
    </source>
</evidence>
<name>A0A9D1FPI3_9FIRM</name>
<dbReference type="InterPro" id="IPR019885">
    <property type="entry name" value="Tscrpt_reg_HTH_AsnC-type_CS"/>
</dbReference>
<gene>
    <name evidence="5" type="ORF">IAB51_11675</name>
</gene>
<dbReference type="InterPro" id="IPR019888">
    <property type="entry name" value="Tscrpt_reg_AsnC-like"/>
</dbReference>
<dbReference type="PROSITE" id="PS50956">
    <property type="entry name" value="HTH_ASNC_2"/>
    <property type="match status" value="1"/>
</dbReference>
<accession>A0A9D1FPI3</accession>
<evidence type="ECO:0000256" key="3">
    <source>
        <dbReference type="ARBA" id="ARBA00023163"/>
    </source>
</evidence>
<evidence type="ECO:0000313" key="6">
    <source>
        <dbReference type="Proteomes" id="UP000824002"/>
    </source>
</evidence>
<evidence type="ECO:0000256" key="2">
    <source>
        <dbReference type="ARBA" id="ARBA00023125"/>
    </source>
</evidence>
<dbReference type="PROSITE" id="PS00519">
    <property type="entry name" value="HTH_ASNC_1"/>
    <property type="match status" value="1"/>
</dbReference>
<dbReference type="EMBL" id="DVJP01000076">
    <property type="protein sequence ID" value="HIS77447.1"/>
    <property type="molecule type" value="Genomic_DNA"/>
</dbReference>
<reference evidence="5" key="1">
    <citation type="submission" date="2020-10" db="EMBL/GenBank/DDBJ databases">
        <authorList>
            <person name="Gilroy R."/>
        </authorList>
    </citation>
    <scope>NUCLEOTIDE SEQUENCE</scope>
    <source>
        <strain evidence="5">CHK199-13235</strain>
    </source>
</reference>
<comment type="caution">
    <text evidence="5">The sequence shown here is derived from an EMBL/GenBank/DDBJ whole genome shotgun (WGS) entry which is preliminary data.</text>
</comment>
<dbReference type="PANTHER" id="PTHR30154:SF34">
    <property type="entry name" value="TRANSCRIPTIONAL REGULATOR AZLB"/>
    <property type="match status" value="1"/>
</dbReference>
<dbReference type="AlphaFoldDB" id="A0A9D1FPI3"/>
<protein>
    <submittedName>
        <fullName evidence="5">Lrp/AsnC family transcriptional regulator</fullName>
    </submittedName>
</protein>
<dbReference type="SUPFAM" id="SSF54909">
    <property type="entry name" value="Dimeric alpha+beta barrel"/>
    <property type="match status" value="1"/>
</dbReference>
<dbReference type="InterPro" id="IPR019887">
    <property type="entry name" value="Tscrpt_reg_AsnC/Lrp_C"/>
</dbReference>
<evidence type="ECO:0000256" key="1">
    <source>
        <dbReference type="ARBA" id="ARBA00023015"/>
    </source>
</evidence>
<dbReference type="GO" id="GO:0043200">
    <property type="term" value="P:response to amino acid"/>
    <property type="evidence" value="ECO:0007669"/>
    <property type="project" value="TreeGrafter"/>
</dbReference>
<reference evidence="5" key="2">
    <citation type="journal article" date="2021" name="PeerJ">
        <title>Extensive microbial diversity within the chicken gut microbiome revealed by metagenomics and culture.</title>
        <authorList>
            <person name="Gilroy R."/>
            <person name="Ravi A."/>
            <person name="Getino M."/>
            <person name="Pursley I."/>
            <person name="Horton D.L."/>
            <person name="Alikhan N.F."/>
            <person name="Baker D."/>
            <person name="Gharbi K."/>
            <person name="Hall N."/>
            <person name="Watson M."/>
            <person name="Adriaenssens E.M."/>
            <person name="Foster-Nyarko E."/>
            <person name="Jarju S."/>
            <person name="Secka A."/>
            <person name="Antonio M."/>
            <person name="Oren A."/>
            <person name="Chaudhuri R.R."/>
            <person name="La Ragione R."/>
            <person name="Hildebrand F."/>
            <person name="Pallen M.J."/>
        </authorList>
    </citation>
    <scope>NUCLEOTIDE SEQUENCE</scope>
    <source>
        <strain evidence="5">CHK199-13235</strain>
    </source>
</reference>
<dbReference type="InterPro" id="IPR011008">
    <property type="entry name" value="Dimeric_a/b-barrel"/>
</dbReference>
<keyword evidence="2" id="KW-0238">DNA-binding</keyword>
<organism evidence="5 6">
    <name type="scientific">Candidatus Merdivicinus excrementipullorum</name>
    <dbReference type="NCBI Taxonomy" id="2840867"/>
    <lineage>
        <taxon>Bacteria</taxon>
        <taxon>Bacillati</taxon>
        <taxon>Bacillota</taxon>
        <taxon>Clostridia</taxon>
        <taxon>Eubacteriales</taxon>
        <taxon>Oscillospiraceae</taxon>
        <taxon>Oscillospiraceae incertae sedis</taxon>
        <taxon>Candidatus Merdivicinus</taxon>
    </lineage>
</organism>
<dbReference type="GO" id="GO:0043565">
    <property type="term" value="F:sequence-specific DNA binding"/>
    <property type="evidence" value="ECO:0007669"/>
    <property type="project" value="InterPro"/>
</dbReference>